<dbReference type="PROSITE" id="PS50991">
    <property type="entry name" value="PYR_CT"/>
    <property type="match status" value="1"/>
</dbReference>
<proteinExistence type="inferred from homology"/>
<dbReference type="Pfam" id="PF00682">
    <property type="entry name" value="HMGL-like"/>
    <property type="match status" value="2"/>
</dbReference>
<evidence type="ECO:0000256" key="2">
    <source>
        <dbReference type="ARBA" id="ARBA00022723"/>
    </source>
</evidence>
<dbReference type="PANTHER" id="PTHR42738">
    <property type="entry name" value="HYDROXYMETHYLGLUTARYL-COA LYASE"/>
    <property type="match status" value="1"/>
</dbReference>
<accession>A0ABV8HZJ7</accession>
<evidence type="ECO:0000259" key="4">
    <source>
        <dbReference type="PROSITE" id="PS50991"/>
    </source>
</evidence>
<name>A0ABV8HZJ7_9ACTN</name>
<evidence type="ECO:0000256" key="1">
    <source>
        <dbReference type="ARBA" id="ARBA00009405"/>
    </source>
</evidence>
<organism evidence="5 6">
    <name type="scientific">Streptomyces polygonati</name>
    <dbReference type="NCBI Taxonomy" id="1617087"/>
    <lineage>
        <taxon>Bacteria</taxon>
        <taxon>Bacillati</taxon>
        <taxon>Actinomycetota</taxon>
        <taxon>Actinomycetes</taxon>
        <taxon>Kitasatosporales</taxon>
        <taxon>Streptomycetaceae</taxon>
        <taxon>Streptomyces</taxon>
    </lineage>
</organism>
<evidence type="ECO:0000256" key="3">
    <source>
        <dbReference type="ARBA" id="ARBA00023239"/>
    </source>
</evidence>
<dbReference type="EMBL" id="JBHSBB010000050">
    <property type="protein sequence ID" value="MFC4036497.1"/>
    <property type="molecule type" value="Genomic_DNA"/>
</dbReference>
<gene>
    <name evidence="5" type="ORF">ACFO3J_34420</name>
</gene>
<dbReference type="CDD" id="cd07938">
    <property type="entry name" value="DRE_TIM_HMGL"/>
    <property type="match status" value="1"/>
</dbReference>
<evidence type="ECO:0000313" key="6">
    <source>
        <dbReference type="Proteomes" id="UP001595765"/>
    </source>
</evidence>
<comment type="similarity">
    <text evidence="1">Belongs to the HMG-CoA lyase family.</text>
</comment>
<keyword evidence="2" id="KW-0479">Metal-binding</keyword>
<dbReference type="InterPro" id="IPR043594">
    <property type="entry name" value="HMGL"/>
</dbReference>
<feature type="domain" description="Pyruvate carboxyltransferase" evidence="4">
    <location>
        <begin position="12"/>
        <end position="315"/>
    </location>
</feature>
<sequence>MAVPLDGLPAEVRIHEVGARDGLQNEKATVPTGVKAEFIHRLAAAGLSTIEATSFVHPRWVPQLADAGELMPLLADLTDRDPALRLPVLVPNERGLERALELGVREIAVFGSATESFARANLNRTVDESLLMFEPVVARARAAGARVRGYLSMCFGDPWEGPVPVAQVAGVARRLYEMGCTELSLGDTIGVATPGHVTALLDELTGGGTGSGPDPGGTGTATAATTAVTATTSPPPSGGVPVARLAVHFHDTYGQALSNTLAALRRGVTVVDASAGGLGGCPYAKSATGNLATEDLVWMLHGLGIRTGVDLGRLSATSVWMAEQLGRPSPSRTVRALTHQEQ</sequence>
<reference evidence="6" key="1">
    <citation type="journal article" date="2019" name="Int. J. Syst. Evol. Microbiol.">
        <title>The Global Catalogue of Microorganisms (GCM) 10K type strain sequencing project: providing services to taxonomists for standard genome sequencing and annotation.</title>
        <authorList>
            <consortium name="The Broad Institute Genomics Platform"/>
            <consortium name="The Broad Institute Genome Sequencing Center for Infectious Disease"/>
            <person name="Wu L."/>
            <person name="Ma J."/>
        </authorList>
    </citation>
    <scope>NUCLEOTIDE SEQUENCE [LARGE SCALE GENOMIC DNA]</scope>
    <source>
        <strain evidence="6">CGMCC 4.7237</strain>
    </source>
</reference>
<dbReference type="GO" id="GO:0016829">
    <property type="term" value="F:lyase activity"/>
    <property type="evidence" value="ECO:0007669"/>
    <property type="project" value="UniProtKB-KW"/>
</dbReference>
<dbReference type="InterPro" id="IPR000891">
    <property type="entry name" value="PYR_CT"/>
</dbReference>
<dbReference type="Gene3D" id="3.20.20.70">
    <property type="entry name" value="Aldolase class I"/>
    <property type="match status" value="1"/>
</dbReference>
<evidence type="ECO:0000313" key="5">
    <source>
        <dbReference type="EMBL" id="MFC4036497.1"/>
    </source>
</evidence>
<dbReference type="PANTHER" id="PTHR42738:SF7">
    <property type="entry name" value="HYDROXYMETHYLGLUTARYL-COA LYASE"/>
    <property type="match status" value="1"/>
</dbReference>
<comment type="caution">
    <text evidence="5">The sequence shown here is derived from an EMBL/GenBank/DDBJ whole genome shotgun (WGS) entry which is preliminary data.</text>
</comment>
<dbReference type="Proteomes" id="UP001595765">
    <property type="component" value="Unassembled WGS sequence"/>
</dbReference>
<dbReference type="RefSeq" id="WP_386438423.1">
    <property type="nucleotide sequence ID" value="NZ_JBHSBB010000050.1"/>
</dbReference>
<keyword evidence="3 5" id="KW-0456">Lyase</keyword>
<keyword evidence="6" id="KW-1185">Reference proteome</keyword>
<protein>
    <submittedName>
        <fullName evidence="5">Hydroxymethylglutaryl-CoA lyase</fullName>
    </submittedName>
</protein>
<dbReference type="SUPFAM" id="SSF51569">
    <property type="entry name" value="Aldolase"/>
    <property type="match status" value="2"/>
</dbReference>
<dbReference type="InterPro" id="IPR013785">
    <property type="entry name" value="Aldolase_TIM"/>
</dbReference>